<evidence type="ECO:0000256" key="1">
    <source>
        <dbReference type="ARBA" id="ARBA00022729"/>
    </source>
</evidence>
<keyword evidence="1" id="KW-0732">Signal</keyword>
<gene>
    <name evidence="3" type="ORF">CH339_09920</name>
</gene>
<evidence type="ECO:0000313" key="3">
    <source>
        <dbReference type="EMBL" id="RAI27545.1"/>
    </source>
</evidence>
<dbReference type="RefSeq" id="WP_111434228.1">
    <property type="nucleotide sequence ID" value="NZ_JACIGG010000017.1"/>
</dbReference>
<accession>A0A327JP98</accession>
<dbReference type="InterPro" id="IPR006059">
    <property type="entry name" value="SBP"/>
</dbReference>
<evidence type="ECO:0008006" key="5">
    <source>
        <dbReference type="Google" id="ProtNLM"/>
    </source>
</evidence>
<reference evidence="3 4" key="1">
    <citation type="submission" date="2017-07" db="EMBL/GenBank/DDBJ databases">
        <title>Draft Genome Sequences of Select Purple Nonsulfur Bacteria.</title>
        <authorList>
            <person name="Lasarre B."/>
            <person name="Mckinlay J.B."/>
        </authorList>
    </citation>
    <scope>NUCLEOTIDE SEQUENCE [LARGE SCALE GENOMIC DNA]</scope>
    <source>
        <strain evidence="3 4">DSM 11290</strain>
    </source>
</reference>
<dbReference type="PANTHER" id="PTHR30222">
    <property type="entry name" value="SPERMIDINE/PUTRESCINE-BINDING PERIPLASMIC PROTEIN"/>
    <property type="match status" value="1"/>
</dbReference>
<organism evidence="3 4">
    <name type="scientific">Rhodobium orientis</name>
    <dbReference type="NCBI Taxonomy" id="34017"/>
    <lineage>
        <taxon>Bacteria</taxon>
        <taxon>Pseudomonadati</taxon>
        <taxon>Pseudomonadota</taxon>
        <taxon>Alphaproteobacteria</taxon>
        <taxon>Hyphomicrobiales</taxon>
        <taxon>Rhodobiaceae</taxon>
        <taxon>Rhodobium</taxon>
    </lineage>
</organism>
<proteinExistence type="predicted"/>
<dbReference type="Pfam" id="PF13416">
    <property type="entry name" value="SBP_bac_8"/>
    <property type="match status" value="1"/>
</dbReference>
<dbReference type="PROSITE" id="PS51318">
    <property type="entry name" value="TAT"/>
    <property type="match status" value="1"/>
</dbReference>
<dbReference type="InterPro" id="IPR006311">
    <property type="entry name" value="TAT_signal"/>
</dbReference>
<keyword evidence="2" id="KW-0574">Periplasm</keyword>
<dbReference type="PANTHER" id="PTHR30222:SF17">
    <property type="entry name" value="SPERMIDINE_PUTRESCINE-BINDING PERIPLASMIC PROTEIN"/>
    <property type="match status" value="1"/>
</dbReference>
<keyword evidence="4" id="KW-1185">Reference proteome</keyword>
<evidence type="ECO:0000256" key="2">
    <source>
        <dbReference type="ARBA" id="ARBA00022764"/>
    </source>
</evidence>
<dbReference type="EMBL" id="NPEV01000017">
    <property type="protein sequence ID" value="RAI27545.1"/>
    <property type="molecule type" value="Genomic_DNA"/>
</dbReference>
<name>A0A327JP98_9HYPH</name>
<comment type="caution">
    <text evidence="3">The sequence shown here is derived from an EMBL/GenBank/DDBJ whole genome shotgun (WGS) entry which is preliminary data.</text>
</comment>
<protein>
    <recommendedName>
        <fullName evidence="5">Spermidine/putrescine ABC transporter substrate-binding protein</fullName>
    </recommendedName>
</protein>
<dbReference type="Proteomes" id="UP000249299">
    <property type="component" value="Unassembled WGS sequence"/>
</dbReference>
<evidence type="ECO:0000313" key="4">
    <source>
        <dbReference type="Proteomes" id="UP000249299"/>
    </source>
</evidence>
<dbReference type="SUPFAM" id="SSF53850">
    <property type="entry name" value="Periplasmic binding protein-like II"/>
    <property type="match status" value="1"/>
</dbReference>
<dbReference type="AlphaFoldDB" id="A0A327JP98"/>
<sequence>MTTSKISSRLSRRSVLKGGVALGAAALAAPYYARNAFAASGKVRVLGVTTCALPNWDGFAKDTGLEMDFVAINSDPGLYVQEVVANEAGDDYDIFIFDGGIEDRLGASGHFQVLDPSAMELWGDVSADVKSSPLLQGVDGAQYGAPIVFNADSFGYWVGDVAAADEELSWGMVFENEKMLGKISLEDTWLTTLPNAALYLLGKGAKIGDPSNMTPEEAKMVADFLIERKKAGQFRAFWHSYEESVDMLGNKEVLIEECWEPVVKQLQRDGKDVVYANCKEGYSKWMIGAYLPSQAEGERLEKAYKAIDWFLGGDYGAQIAVNQGYATANPAASLKFATDAGWDADKIGAIEANMAKVERKMALPHYWQNSSPEHVEAIEAEWSRFKQA</sequence>
<dbReference type="OrthoDB" id="9812255at2"/>
<dbReference type="Gene3D" id="3.40.190.10">
    <property type="entry name" value="Periplasmic binding protein-like II"/>
    <property type="match status" value="2"/>
</dbReference>